<protein>
    <submittedName>
        <fullName evidence="2">Zinc finger MYM-type protein 5-like</fullName>
    </submittedName>
</protein>
<evidence type="ECO:0000313" key="1">
    <source>
        <dbReference type="Proteomes" id="UP001652625"/>
    </source>
</evidence>
<dbReference type="GeneID" id="136086873"/>
<dbReference type="Proteomes" id="UP001652625">
    <property type="component" value="Chromosome 11"/>
</dbReference>
<sequence length="196" mass="22391">MGRSYETECHGNSPTSANLANCGIIKEAKILDFVEDSINETQTSNEQSELNKERACFPIDLPLNRKSDSGLWEILSAEDIQFWIENGPLKCQNADYDFKFSKMMYQDRDRYCSKSLLMGKKVNGETFNREWVIYSPALGCVFCIVCKLFEPSKCALVSTGYKDWKNSGASILGHEHSSDHRKTSLAYFHRKNNKVF</sequence>
<keyword evidence="1" id="KW-1185">Reference proteome</keyword>
<reference evidence="2" key="1">
    <citation type="submission" date="2025-08" db="UniProtKB">
        <authorList>
            <consortium name="RefSeq"/>
        </authorList>
    </citation>
    <scope>IDENTIFICATION</scope>
</reference>
<name>A0ABM4CU39_HYDVU</name>
<dbReference type="RefSeq" id="XP_065665441.1">
    <property type="nucleotide sequence ID" value="XM_065809369.1"/>
</dbReference>
<accession>A0ABM4CU39</accession>
<gene>
    <name evidence="2" type="primary">LOC136086873</name>
</gene>
<evidence type="ECO:0000313" key="2">
    <source>
        <dbReference type="RefSeq" id="XP_065665441.1"/>
    </source>
</evidence>
<proteinExistence type="predicted"/>
<organism evidence="1 2">
    <name type="scientific">Hydra vulgaris</name>
    <name type="common">Hydra</name>
    <name type="synonym">Hydra attenuata</name>
    <dbReference type="NCBI Taxonomy" id="6087"/>
    <lineage>
        <taxon>Eukaryota</taxon>
        <taxon>Metazoa</taxon>
        <taxon>Cnidaria</taxon>
        <taxon>Hydrozoa</taxon>
        <taxon>Hydroidolina</taxon>
        <taxon>Anthoathecata</taxon>
        <taxon>Aplanulata</taxon>
        <taxon>Hydridae</taxon>
        <taxon>Hydra</taxon>
    </lineage>
</organism>